<dbReference type="SUPFAM" id="SSF88946">
    <property type="entry name" value="Sigma2 domain of RNA polymerase sigma factors"/>
    <property type="match status" value="1"/>
</dbReference>
<sequence>MEYLLKGVVERAKRGEAAAAQQVIDRLHPLICSAIRRCGPGLDRKDLYQEACLIILQCIRDFDPSKGVPFLVYVKKRVYFGLINAGRQRVPAISLDKEFEGHDGDTCTLGDLLMSPQPGVEETVMQTGEVRRLYRAIGQLSPKQRQVILLHFFYGLKYRDIARARNSHYKSVLRLKDRALKSLKRHLEKIEDDVSLKSRF</sequence>
<dbReference type="CDD" id="cd06171">
    <property type="entry name" value="Sigma70_r4"/>
    <property type="match status" value="1"/>
</dbReference>
<dbReference type="InterPro" id="IPR007627">
    <property type="entry name" value="RNA_pol_sigma70_r2"/>
</dbReference>
<evidence type="ECO:0000313" key="8">
    <source>
        <dbReference type="Proteomes" id="UP000198577"/>
    </source>
</evidence>
<dbReference type="RefSeq" id="WP_025747936.1">
    <property type="nucleotide sequence ID" value="NZ_FOXR01000010.1"/>
</dbReference>
<organism evidence="7 8">
    <name type="scientific">Caldicoprobacter faecalis</name>
    <dbReference type="NCBI Taxonomy" id="937334"/>
    <lineage>
        <taxon>Bacteria</taxon>
        <taxon>Bacillati</taxon>
        <taxon>Bacillota</taxon>
        <taxon>Clostridia</taxon>
        <taxon>Caldicoprobacterales</taxon>
        <taxon>Caldicoprobacteraceae</taxon>
        <taxon>Caldicoprobacter</taxon>
    </lineage>
</organism>
<proteinExistence type="predicted"/>
<evidence type="ECO:0000313" key="7">
    <source>
        <dbReference type="EMBL" id="SFQ03178.1"/>
    </source>
</evidence>
<dbReference type="Gene3D" id="1.10.10.10">
    <property type="entry name" value="Winged helix-like DNA-binding domain superfamily/Winged helix DNA-binding domain"/>
    <property type="match status" value="1"/>
</dbReference>
<evidence type="ECO:0000256" key="1">
    <source>
        <dbReference type="ARBA" id="ARBA00023015"/>
    </source>
</evidence>
<dbReference type="STRING" id="937334.SAMN05444406_11019"/>
<dbReference type="Proteomes" id="UP000198577">
    <property type="component" value="Unassembled WGS sequence"/>
</dbReference>
<dbReference type="EMBL" id="FOXR01000010">
    <property type="protein sequence ID" value="SFQ03178.1"/>
    <property type="molecule type" value="Genomic_DNA"/>
</dbReference>
<protein>
    <submittedName>
        <fullName evidence="7">RNA polymerase sporulation-specific sigma factor</fullName>
    </submittedName>
</protein>
<dbReference type="InterPro" id="IPR036388">
    <property type="entry name" value="WH-like_DNA-bd_sf"/>
</dbReference>
<dbReference type="Pfam" id="PF04542">
    <property type="entry name" value="Sigma70_r2"/>
    <property type="match status" value="1"/>
</dbReference>
<name>A0A1I5V6Q9_9FIRM</name>
<dbReference type="AlphaFoldDB" id="A0A1I5V6Q9"/>
<gene>
    <name evidence="7" type="ORF">SAMN05444406_11019</name>
</gene>
<dbReference type="GO" id="GO:0006352">
    <property type="term" value="P:DNA-templated transcription initiation"/>
    <property type="evidence" value="ECO:0007669"/>
    <property type="project" value="InterPro"/>
</dbReference>
<keyword evidence="4" id="KW-0804">Transcription</keyword>
<dbReference type="PANTHER" id="PTHR30385">
    <property type="entry name" value="SIGMA FACTOR F FLAGELLAR"/>
    <property type="match status" value="1"/>
</dbReference>
<keyword evidence="3" id="KW-0238">DNA-binding</keyword>
<reference evidence="7 8" key="1">
    <citation type="submission" date="2016-10" db="EMBL/GenBank/DDBJ databases">
        <authorList>
            <person name="de Groot N.N."/>
        </authorList>
    </citation>
    <scope>NUCLEOTIDE SEQUENCE [LARGE SCALE GENOMIC DNA]</scope>
    <source>
        <strain evidence="7 8">DSM 20678</strain>
    </source>
</reference>
<keyword evidence="1" id="KW-0805">Transcription regulation</keyword>
<dbReference type="GO" id="GO:0003677">
    <property type="term" value="F:DNA binding"/>
    <property type="evidence" value="ECO:0007669"/>
    <property type="project" value="UniProtKB-KW"/>
</dbReference>
<dbReference type="InterPro" id="IPR013325">
    <property type="entry name" value="RNA_pol_sigma_r2"/>
</dbReference>
<dbReference type="GO" id="GO:0016987">
    <property type="term" value="F:sigma factor activity"/>
    <property type="evidence" value="ECO:0007669"/>
    <property type="project" value="UniProtKB-KW"/>
</dbReference>
<evidence type="ECO:0000259" key="6">
    <source>
        <dbReference type="Pfam" id="PF08281"/>
    </source>
</evidence>
<dbReference type="InterPro" id="IPR014284">
    <property type="entry name" value="RNA_pol_sigma-70_dom"/>
</dbReference>
<dbReference type="NCBIfam" id="TIGR02937">
    <property type="entry name" value="sigma70-ECF"/>
    <property type="match status" value="1"/>
</dbReference>
<dbReference type="InterPro" id="IPR013324">
    <property type="entry name" value="RNA_pol_sigma_r3/r4-like"/>
</dbReference>
<dbReference type="InterPro" id="IPR013249">
    <property type="entry name" value="RNA_pol_sigma70_r4_t2"/>
</dbReference>
<dbReference type="Gene3D" id="1.10.1740.10">
    <property type="match status" value="1"/>
</dbReference>
<evidence type="ECO:0000256" key="4">
    <source>
        <dbReference type="ARBA" id="ARBA00023163"/>
    </source>
</evidence>
<dbReference type="Pfam" id="PF08281">
    <property type="entry name" value="Sigma70_r4_2"/>
    <property type="match status" value="1"/>
</dbReference>
<keyword evidence="2" id="KW-0731">Sigma factor</keyword>
<evidence type="ECO:0000256" key="2">
    <source>
        <dbReference type="ARBA" id="ARBA00023082"/>
    </source>
</evidence>
<feature type="domain" description="RNA polymerase sigma factor 70 region 4 type 2" evidence="6">
    <location>
        <begin position="131"/>
        <end position="183"/>
    </location>
</feature>
<keyword evidence="8" id="KW-1185">Reference proteome</keyword>
<evidence type="ECO:0000256" key="3">
    <source>
        <dbReference type="ARBA" id="ARBA00023125"/>
    </source>
</evidence>
<evidence type="ECO:0000259" key="5">
    <source>
        <dbReference type="Pfam" id="PF04542"/>
    </source>
</evidence>
<feature type="domain" description="RNA polymerase sigma-70 region 2" evidence="5">
    <location>
        <begin position="24"/>
        <end position="85"/>
    </location>
</feature>
<dbReference type="SUPFAM" id="SSF88659">
    <property type="entry name" value="Sigma3 and sigma4 domains of RNA polymerase sigma factors"/>
    <property type="match status" value="1"/>
</dbReference>
<accession>A0A1I5V6Q9</accession>